<dbReference type="STRING" id="1246637.MTBBW1_90023"/>
<evidence type="ECO:0000256" key="2">
    <source>
        <dbReference type="ARBA" id="ARBA00022692"/>
    </source>
</evidence>
<dbReference type="Proteomes" id="UP000191931">
    <property type="component" value="Unassembled WGS sequence"/>
</dbReference>
<evidence type="ECO:0000313" key="6">
    <source>
        <dbReference type="Proteomes" id="UP000191931"/>
    </source>
</evidence>
<dbReference type="OrthoDB" id="980719at2"/>
<evidence type="ECO:0000313" key="5">
    <source>
        <dbReference type="EMBL" id="SLM33121.1"/>
    </source>
</evidence>
<evidence type="ECO:0000256" key="1">
    <source>
        <dbReference type="ARBA" id="ARBA00004141"/>
    </source>
</evidence>
<dbReference type="RefSeq" id="WP_080798688.1">
    <property type="nucleotide sequence ID" value="NZ_LT828540.1"/>
</dbReference>
<keyword evidence="6" id="KW-1185">Reference proteome</keyword>
<dbReference type="AlphaFoldDB" id="A0A1W1HKV2"/>
<dbReference type="Pfam" id="PF05128">
    <property type="entry name" value="DUF697"/>
    <property type="match status" value="1"/>
</dbReference>
<dbReference type="EMBL" id="FWEV01000336">
    <property type="protein sequence ID" value="SLM33121.1"/>
    <property type="molecule type" value="Genomic_DNA"/>
</dbReference>
<gene>
    <name evidence="5" type="ORF">MTBBW1_90023</name>
</gene>
<name>A0A1W1HKV2_9BACT</name>
<evidence type="ECO:0008006" key="7">
    <source>
        <dbReference type="Google" id="ProtNLM"/>
    </source>
</evidence>
<evidence type="ECO:0000256" key="4">
    <source>
        <dbReference type="ARBA" id="ARBA00023136"/>
    </source>
</evidence>
<accession>A0A1W1HKV2</accession>
<reference evidence="5 6" key="1">
    <citation type="submission" date="2017-03" db="EMBL/GenBank/DDBJ databases">
        <authorList>
            <person name="Afonso C.L."/>
            <person name="Miller P.J."/>
            <person name="Scott M.A."/>
            <person name="Spackman E."/>
            <person name="Goraichik I."/>
            <person name="Dimitrov K.M."/>
            <person name="Suarez D.L."/>
            <person name="Swayne D.E."/>
        </authorList>
    </citation>
    <scope>NUCLEOTIDE SEQUENCE [LARGE SCALE GENOMIC DNA]</scope>
    <source>
        <strain evidence="5">PRJEB14757</strain>
    </source>
</reference>
<keyword evidence="2" id="KW-0812">Transmembrane</keyword>
<organism evidence="5 6">
    <name type="scientific">Desulfamplus magnetovallimortis</name>
    <dbReference type="NCBI Taxonomy" id="1246637"/>
    <lineage>
        <taxon>Bacteria</taxon>
        <taxon>Pseudomonadati</taxon>
        <taxon>Thermodesulfobacteriota</taxon>
        <taxon>Desulfobacteria</taxon>
        <taxon>Desulfobacterales</taxon>
        <taxon>Desulfobacteraceae</taxon>
        <taxon>Desulfamplus</taxon>
    </lineage>
</organism>
<dbReference type="InterPro" id="IPR021147">
    <property type="entry name" value="DUF697"/>
</dbReference>
<keyword evidence="3" id="KW-1133">Transmembrane helix</keyword>
<proteinExistence type="predicted"/>
<evidence type="ECO:0000256" key="3">
    <source>
        <dbReference type="ARBA" id="ARBA00022989"/>
    </source>
</evidence>
<comment type="subcellular location">
    <subcellularLocation>
        <location evidence="1">Membrane</location>
        <topology evidence="1">Multi-pass membrane protein</topology>
    </subcellularLocation>
</comment>
<protein>
    <recommendedName>
        <fullName evidence="7">GTPase domain-containing protein</fullName>
    </recommendedName>
</protein>
<keyword evidence="4" id="KW-0472">Membrane</keyword>
<sequence>MNERIEQAREIVKKYMWISSGAGIIPVPILDISIITAVQLKMISCLAKHYEIPFSKSITQSIITSLGSTITISSGSRGIIGSTLKAIPVLGNLSAPFIMPTFAGTATYALGIVFIQHFESGGTFLDLDPDKTREFYKKEFIKKSQAY</sequence>
<dbReference type="GO" id="GO:0016020">
    <property type="term" value="C:membrane"/>
    <property type="evidence" value="ECO:0007669"/>
    <property type="project" value="UniProtKB-SubCell"/>
</dbReference>